<dbReference type="Pfam" id="PF24681">
    <property type="entry name" value="Kelch_KLHDC2_KLHL20_DRC7"/>
    <property type="match status" value="1"/>
</dbReference>
<reference evidence="3" key="1">
    <citation type="journal article" date="2020" name="BMC Genomics">
        <title>Correction to: Identification and distribution of gene clusters required for synthesis of sphingolipid metabolism inhibitors in diverse species of the filamentous fungus Fusarium.</title>
        <authorList>
            <person name="Kim H.S."/>
            <person name="Lohmar J.M."/>
            <person name="Busman M."/>
            <person name="Brown D.W."/>
            <person name="Naumann T.A."/>
            <person name="Divon H.H."/>
            <person name="Lysoe E."/>
            <person name="Uhlig S."/>
            <person name="Proctor R.H."/>
        </authorList>
    </citation>
    <scope>NUCLEOTIDE SEQUENCE</scope>
    <source>
        <strain evidence="3">NRRL 22465</strain>
    </source>
</reference>
<evidence type="ECO:0008006" key="5">
    <source>
        <dbReference type="Google" id="ProtNLM"/>
    </source>
</evidence>
<keyword evidence="4" id="KW-1185">Reference proteome</keyword>
<name>A0A8H4XGX7_9HYPO</name>
<dbReference type="OrthoDB" id="10250130at2759"/>
<gene>
    <name evidence="3" type="ORF">FZEAL_9261</name>
</gene>
<evidence type="ECO:0000256" key="1">
    <source>
        <dbReference type="ARBA" id="ARBA00022737"/>
    </source>
</evidence>
<evidence type="ECO:0000313" key="4">
    <source>
        <dbReference type="Proteomes" id="UP000635477"/>
    </source>
</evidence>
<dbReference type="PANTHER" id="PTHR47435:SF10">
    <property type="entry name" value="TIP ELONGATION ABERRANT PROTEIN 3"/>
    <property type="match status" value="1"/>
</dbReference>
<dbReference type="GO" id="GO:0019760">
    <property type="term" value="P:glucosinolate metabolic process"/>
    <property type="evidence" value="ECO:0007669"/>
    <property type="project" value="UniProtKB-ARBA"/>
</dbReference>
<dbReference type="EMBL" id="JABEYC010000842">
    <property type="protein sequence ID" value="KAF4973669.1"/>
    <property type="molecule type" value="Genomic_DNA"/>
</dbReference>
<organism evidence="3 4">
    <name type="scientific">Fusarium zealandicum</name>
    <dbReference type="NCBI Taxonomy" id="1053134"/>
    <lineage>
        <taxon>Eukaryota</taxon>
        <taxon>Fungi</taxon>
        <taxon>Dikarya</taxon>
        <taxon>Ascomycota</taxon>
        <taxon>Pezizomycotina</taxon>
        <taxon>Sordariomycetes</taxon>
        <taxon>Hypocreomycetidae</taxon>
        <taxon>Hypocreales</taxon>
        <taxon>Nectriaceae</taxon>
        <taxon>Fusarium</taxon>
        <taxon>Fusarium staphyleae species complex</taxon>
    </lineage>
</organism>
<evidence type="ECO:0000256" key="2">
    <source>
        <dbReference type="ARBA" id="ARBA00023004"/>
    </source>
</evidence>
<sequence length="413" mass="43842">MAEVAAGAIAAEQIISTTIEAGAAAAVAQPTQPLNAVLSQIATTPTNDDSLALARSHHSITVIGSRGYIFGGKKEDGSLCKNDVHAISLSDEESGGSEYACFPAVGENGEIPPPRLDHSACPRGETLIIFGGQDGSGQASDEESCLWEWEPKSARWAKIEPVGKAPGPRSGHQIFLDAKKDTLILHGGLENGQPTTETWSFDFTTRIWSELPPAPATSLAAQLVDGTLYFISGDSDMHGSIHFLTPAFGEDDSAETPEWSSIDFPTNPLVSGPRPRVGSALAHVTTGLGRRYLVYLLGSRQDANVSSSNEAYNNDHPYYSDMWSLQLPSDGFSVARVKDAIRDALPSIESGAFSWHELDIAPSELKQTTGKLHPGPRGFFGADTCLGGKGVILWGGVNAKGETEADGWLLQLS</sequence>
<dbReference type="InterPro" id="IPR015915">
    <property type="entry name" value="Kelch-typ_b-propeller"/>
</dbReference>
<keyword evidence="1" id="KW-0677">Repeat</keyword>
<dbReference type="Proteomes" id="UP000635477">
    <property type="component" value="Unassembled WGS sequence"/>
</dbReference>
<keyword evidence="2" id="KW-0408">Iron</keyword>
<evidence type="ECO:0000313" key="3">
    <source>
        <dbReference type="EMBL" id="KAF4973669.1"/>
    </source>
</evidence>
<dbReference type="Gene3D" id="2.120.10.80">
    <property type="entry name" value="Kelch-type beta propeller"/>
    <property type="match status" value="1"/>
</dbReference>
<protein>
    <recommendedName>
        <fullName evidence="5">Tip elongation aberrant protein 3</fullName>
    </recommendedName>
</protein>
<comment type="caution">
    <text evidence="3">The sequence shown here is derived from an EMBL/GenBank/DDBJ whole genome shotgun (WGS) entry which is preliminary data.</text>
</comment>
<dbReference type="PANTHER" id="PTHR47435">
    <property type="entry name" value="KELCH REPEAT PROTEIN (AFU_ORTHOLOGUE AFUA_5G12780)"/>
    <property type="match status" value="1"/>
</dbReference>
<proteinExistence type="predicted"/>
<accession>A0A8H4XGX7</accession>
<dbReference type="AlphaFoldDB" id="A0A8H4XGX7"/>
<dbReference type="SUPFAM" id="SSF117281">
    <property type="entry name" value="Kelch motif"/>
    <property type="match status" value="1"/>
</dbReference>
<reference evidence="3" key="2">
    <citation type="submission" date="2020-05" db="EMBL/GenBank/DDBJ databases">
        <authorList>
            <person name="Kim H.-S."/>
            <person name="Proctor R.H."/>
            <person name="Brown D.W."/>
        </authorList>
    </citation>
    <scope>NUCLEOTIDE SEQUENCE</scope>
    <source>
        <strain evidence="3">NRRL 22465</strain>
    </source>
</reference>